<keyword evidence="3 6" id="KW-0812">Transmembrane</keyword>
<evidence type="ECO:0000313" key="10">
    <source>
        <dbReference type="Proteomes" id="UP000198548"/>
    </source>
</evidence>
<dbReference type="Pfam" id="PF07690">
    <property type="entry name" value="MFS_1"/>
    <property type="match status" value="1"/>
</dbReference>
<feature type="transmembrane region" description="Helical" evidence="6">
    <location>
        <begin position="137"/>
        <end position="162"/>
    </location>
</feature>
<dbReference type="EMBL" id="FOBL01000028">
    <property type="protein sequence ID" value="SEM14202.1"/>
    <property type="molecule type" value="Genomic_DNA"/>
</dbReference>
<evidence type="ECO:0000256" key="2">
    <source>
        <dbReference type="ARBA" id="ARBA00022448"/>
    </source>
</evidence>
<dbReference type="InterPro" id="IPR020846">
    <property type="entry name" value="MFS_dom"/>
</dbReference>
<feature type="transmembrane region" description="Helical" evidence="6">
    <location>
        <begin position="285"/>
        <end position="303"/>
    </location>
</feature>
<dbReference type="PANTHER" id="PTHR11360">
    <property type="entry name" value="MONOCARBOXYLATE TRANSPORTER"/>
    <property type="match status" value="1"/>
</dbReference>
<proteinExistence type="predicted"/>
<dbReference type="GO" id="GO:0022857">
    <property type="term" value="F:transmembrane transporter activity"/>
    <property type="evidence" value="ECO:0007669"/>
    <property type="project" value="InterPro"/>
</dbReference>
<dbReference type="SUPFAM" id="SSF103473">
    <property type="entry name" value="MFS general substrate transporter"/>
    <property type="match status" value="1"/>
</dbReference>
<accession>A0A1H7VXZ1</accession>
<dbReference type="AlphaFoldDB" id="A0A1H7VXZ1"/>
<protein>
    <submittedName>
        <fullName evidence="8 9">MFS transporter</fullName>
    </submittedName>
</protein>
<dbReference type="GO" id="GO:0005886">
    <property type="term" value="C:plasma membrane"/>
    <property type="evidence" value="ECO:0007669"/>
    <property type="project" value="UniProtKB-SubCell"/>
</dbReference>
<feature type="domain" description="Major facilitator superfamily (MFS) profile" evidence="7">
    <location>
        <begin position="12"/>
        <end position="395"/>
    </location>
</feature>
<evidence type="ECO:0000256" key="4">
    <source>
        <dbReference type="ARBA" id="ARBA00022989"/>
    </source>
</evidence>
<evidence type="ECO:0000256" key="1">
    <source>
        <dbReference type="ARBA" id="ARBA00004651"/>
    </source>
</evidence>
<feature type="transmembrane region" description="Helical" evidence="6">
    <location>
        <begin position="81"/>
        <end position="99"/>
    </location>
</feature>
<evidence type="ECO:0000256" key="3">
    <source>
        <dbReference type="ARBA" id="ARBA00022692"/>
    </source>
</evidence>
<dbReference type="PROSITE" id="PS50850">
    <property type="entry name" value="MFS"/>
    <property type="match status" value="1"/>
</dbReference>
<reference evidence="8 11" key="2">
    <citation type="submission" date="2019-07" db="EMBL/GenBank/DDBJ databases">
        <title>Whole genome shotgun sequence of Alkalibacterium putridalgicola NBRC 103243.</title>
        <authorList>
            <person name="Hosoyama A."/>
            <person name="Uohara A."/>
            <person name="Ohji S."/>
            <person name="Ichikawa N."/>
        </authorList>
    </citation>
    <scope>NUCLEOTIDE SEQUENCE [LARGE SCALE GENOMIC DNA]</scope>
    <source>
        <strain evidence="8 11">NBRC 103243</strain>
    </source>
</reference>
<feature type="transmembrane region" description="Helical" evidence="6">
    <location>
        <begin position="371"/>
        <end position="390"/>
    </location>
</feature>
<name>A0A1H7VXZ1_9LACT</name>
<feature type="transmembrane region" description="Helical" evidence="6">
    <location>
        <begin position="309"/>
        <end position="332"/>
    </location>
</feature>
<dbReference type="InterPro" id="IPR011701">
    <property type="entry name" value="MFS"/>
</dbReference>
<dbReference type="CDD" id="cd17353">
    <property type="entry name" value="MFS_OFA_like"/>
    <property type="match status" value="1"/>
</dbReference>
<dbReference type="PANTHER" id="PTHR11360:SF304">
    <property type="entry name" value="MFS DOMAIN-CONTAINING PROTEIN"/>
    <property type="match status" value="1"/>
</dbReference>
<dbReference type="EMBL" id="BJUX01000014">
    <property type="protein sequence ID" value="GEK89359.1"/>
    <property type="molecule type" value="Genomic_DNA"/>
</dbReference>
<dbReference type="InterPro" id="IPR050327">
    <property type="entry name" value="Proton-linked_MCT"/>
</dbReference>
<dbReference type="InterPro" id="IPR036259">
    <property type="entry name" value="MFS_trans_sf"/>
</dbReference>
<sequence length="397" mass="43303">MKEKTKDSRETKRWQVLLGGVLMQLCIGGIYTWSLFNQPLVDTYGWARTEVYTAYSLIVFIFALVTIYSGRLQDKIGPRKVGTIGIIFFSIGLIVASMARTLPVLYLGYSVLGGIGVGMVYVCPLSTSLKWYPKKKGMVTGIIVGAFGLGGFVFNFVLSYLIQEIGVSQTFLVQGLVYAVVGLTGAQMLKVPKKSDSTQHVLVNENDFQPKQMMKTKTFYLLWVIYFIGSLSGLVVIGLAQDIAREVVGLSPQIAGYSIAVAAVANALGRIGWGALSDIFGRLRVFSLLFVITALSMLTLSLWTNQAYLYFIILVLIVSSFGGFLATFPAITSDYFGSYYFGSNYGLIYQAYGVASLAGPLLLGLTSQDTQAFLIASILSLVGLVLTLFVRPPKTAY</sequence>
<dbReference type="STRING" id="426703.SAMN04488100_12836"/>
<evidence type="ECO:0000313" key="11">
    <source>
        <dbReference type="Proteomes" id="UP000321425"/>
    </source>
</evidence>
<evidence type="ECO:0000259" key="7">
    <source>
        <dbReference type="PROSITE" id="PS50850"/>
    </source>
</evidence>
<keyword evidence="11" id="KW-1185">Reference proteome</keyword>
<evidence type="ECO:0000313" key="8">
    <source>
        <dbReference type="EMBL" id="GEK89359.1"/>
    </source>
</evidence>
<comment type="subcellular location">
    <subcellularLocation>
        <location evidence="1">Cell membrane</location>
        <topology evidence="1">Multi-pass membrane protein</topology>
    </subcellularLocation>
</comment>
<evidence type="ECO:0000256" key="5">
    <source>
        <dbReference type="ARBA" id="ARBA00023136"/>
    </source>
</evidence>
<feature type="transmembrane region" description="Helical" evidence="6">
    <location>
        <begin position="344"/>
        <end position="365"/>
    </location>
</feature>
<dbReference type="Gene3D" id="1.20.1250.20">
    <property type="entry name" value="MFS general substrate transporter like domains"/>
    <property type="match status" value="2"/>
</dbReference>
<gene>
    <name evidence="8" type="ORF">APU01nite_13980</name>
    <name evidence="9" type="ORF">SAMN04488100_12836</name>
</gene>
<reference evidence="9 10" key="1">
    <citation type="submission" date="2016-10" db="EMBL/GenBank/DDBJ databases">
        <authorList>
            <person name="de Groot N.N."/>
        </authorList>
    </citation>
    <scope>NUCLEOTIDE SEQUENCE [LARGE SCALE GENOMIC DNA]</scope>
    <source>
        <strain evidence="9 10">DSM 19182</strain>
    </source>
</reference>
<dbReference type="Proteomes" id="UP000198548">
    <property type="component" value="Unassembled WGS sequence"/>
</dbReference>
<organism evidence="9 10">
    <name type="scientific">Alkalibacterium putridalgicola</name>
    <dbReference type="NCBI Taxonomy" id="426703"/>
    <lineage>
        <taxon>Bacteria</taxon>
        <taxon>Bacillati</taxon>
        <taxon>Bacillota</taxon>
        <taxon>Bacilli</taxon>
        <taxon>Lactobacillales</taxon>
        <taxon>Carnobacteriaceae</taxon>
        <taxon>Alkalibacterium</taxon>
    </lineage>
</organism>
<evidence type="ECO:0000313" key="9">
    <source>
        <dbReference type="EMBL" id="SEM14202.1"/>
    </source>
</evidence>
<keyword evidence="5 6" id="KW-0472">Membrane</keyword>
<dbReference type="Proteomes" id="UP000321425">
    <property type="component" value="Unassembled WGS sequence"/>
</dbReference>
<evidence type="ECO:0000256" key="6">
    <source>
        <dbReference type="SAM" id="Phobius"/>
    </source>
</evidence>
<keyword evidence="2" id="KW-0813">Transport</keyword>
<keyword evidence="4 6" id="KW-1133">Transmembrane helix</keyword>
<feature type="transmembrane region" description="Helical" evidence="6">
    <location>
        <begin position="219"/>
        <end position="239"/>
    </location>
</feature>
<dbReference type="RefSeq" id="WP_177165530.1">
    <property type="nucleotide sequence ID" value="NZ_BJUX01000014.1"/>
</dbReference>
<feature type="transmembrane region" description="Helical" evidence="6">
    <location>
        <begin position="51"/>
        <end position="69"/>
    </location>
</feature>
<feature type="transmembrane region" description="Helical" evidence="6">
    <location>
        <begin position="105"/>
        <end position="125"/>
    </location>
</feature>
<feature type="transmembrane region" description="Helical" evidence="6">
    <location>
        <begin position="168"/>
        <end position="189"/>
    </location>
</feature>
<feature type="transmembrane region" description="Helical" evidence="6">
    <location>
        <begin position="16"/>
        <end position="36"/>
    </location>
</feature>